<reference evidence="7" key="1">
    <citation type="journal article" date="2020" name="Nature">
        <title>Giant virus diversity and host interactions through global metagenomics.</title>
        <authorList>
            <person name="Schulz F."/>
            <person name="Roux S."/>
            <person name="Paez-Espino D."/>
            <person name="Jungbluth S."/>
            <person name="Walsh D.A."/>
            <person name="Denef V.J."/>
            <person name="McMahon K.D."/>
            <person name="Konstantinidis K.T."/>
            <person name="Eloe-Fadrosh E.A."/>
            <person name="Kyrpides N.C."/>
            <person name="Woyke T."/>
        </authorList>
    </citation>
    <scope>NUCLEOTIDE SEQUENCE</scope>
    <source>
        <strain evidence="7">GVMAG-M-3300020182-84</strain>
    </source>
</reference>
<feature type="transmembrane region" description="Helical" evidence="5">
    <location>
        <begin position="6"/>
        <end position="24"/>
    </location>
</feature>
<keyword evidence="2 5" id="KW-0812">Transmembrane</keyword>
<evidence type="ECO:0000256" key="4">
    <source>
        <dbReference type="ARBA" id="ARBA00023136"/>
    </source>
</evidence>
<proteinExistence type="predicted"/>
<name>A0A6C0C147_9ZZZZ</name>
<evidence type="ECO:0000256" key="5">
    <source>
        <dbReference type="SAM" id="Phobius"/>
    </source>
</evidence>
<evidence type="ECO:0000313" key="7">
    <source>
        <dbReference type="EMBL" id="QHS98126.1"/>
    </source>
</evidence>
<feature type="transmembrane region" description="Helical" evidence="5">
    <location>
        <begin position="85"/>
        <end position="104"/>
    </location>
</feature>
<keyword evidence="4 5" id="KW-0472">Membrane</keyword>
<dbReference type="AlphaFoldDB" id="A0A6C0C147"/>
<organism evidence="7">
    <name type="scientific">viral metagenome</name>
    <dbReference type="NCBI Taxonomy" id="1070528"/>
    <lineage>
        <taxon>unclassified sequences</taxon>
        <taxon>metagenomes</taxon>
        <taxon>organismal metagenomes</taxon>
    </lineage>
</organism>
<feature type="transmembrane region" description="Helical" evidence="5">
    <location>
        <begin position="60"/>
        <end position="79"/>
    </location>
</feature>
<evidence type="ECO:0000256" key="1">
    <source>
        <dbReference type="ARBA" id="ARBA00004141"/>
    </source>
</evidence>
<dbReference type="PROSITE" id="PS50922">
    <property type="entry name" value="TLC"/>
    <property type="match status" value="1"/>
</dbReference>
<dbReference type="EMBL" id="MN739312">
    <property type="protein sequence ID" value="QHS98126.1"/>
    <property type="molecule type" value="Genomic_DNA"/>
</dbReference>
<dbReference type="InterPro" id="IPR006634">
    <property type="entry name" value="TLC-dom"/>
</dbReference>
<comment type="subcellular location">
    <subcellularLocation>
        <location evidence="1">Membrane</location>
        <topology evidence="1">Multi-pass membrane protein</topology>
    </subcellularLocation>
</comment>
<evidence type="ECO:0000256" key="2">
    <source>
        <dbReference type="ARBA" id="ARBA00022692"/>
    </source>
</evidence>
<keyword evidence="3 5" id="KW-1133">Transmembrane helix</keyword>
<dbReference type="GO" id="GO:0016020">
    <property type="term" value="C:membrane"/>
    <property type="evidence" value="ECO:0007669"/>
    <property type="project" value="UniProtKB-SubCell"/>
</dbReference>
<accession>A0A6C0C147</accession>
<feature type="transmembrane region" description="Helical" evidence="5">
    <location>
        <begin position="116"/>
        <end position="137"/>
    </location>
</feature>
<protein>
    <recommendedName>
        <fullName evidence="6">TLC domain-containing protein</fullName>
    </recommendedName>
</protein>
<feature type="transmembrane region" description="Helical" evidence="5">
    <location>
        <begin position="157"/>
        <end position="176"/>
    </location>
</feature>
<sequence length="181" mass="22126">MFEYLWNMYFNVSFAMLPFTYMVLDEDTFMNDVRPYCIHYINFYYILDGLWELLHHKRTIYIPHHVCSMILVSCAYNTYYSYEEIKTMFFVFALLEYTSLFVNIRTILKKFNKLQLWFDCLMYLQYVYIRCILYTSISYNSLLAVLPIIPNIGNVSLIVMSYYWVFLWTNTLIAQFDKKYQ</sequence>
<evidence type="ECO:0000256" key="3">
    <source>
        <dbReference type="ARBA" id="ARBA00022989"/>
    </source>
</evidence>
<dbReference type="Pfam" id="PF03798">
    <property type="entry name" value="TRAM_LAG1_CLN8"/>
    <property type="match status" value="1"/>
</dbReference>
<evidence type="ECO:0000259" key="6">
    <source>
        <dbReference type="PROSITE" id="PS50922"/>
    </source>
</evidence>
<feature type="domain" description="TLC" evidence="6">
    <location>
        <begin position="1"/>
        <end position="177"/>
    </location>
</feature>